<feature type="region of interest" description="Disordered" evidence="1">
    <location>
        <begin position="78"/>
        <end position="103"/>
    </location>
</feature>
<feature type="compositionally biased region" description="Polar residues" evidence="1">
    <location>
        <begin position="94"/>
        <end position="103"/>
    </location>
</feature>
<feature type="compositionally biased region" description="Basic and acidic residues" evidence="1">
    <location>
        <begin position="78"/>
        <end position="93"/>
    </location>
</feature>
<feature type="region of interest" description="Disordered" evidence="1">
    <location>
        <begin position="44"/>
        <end position="64"/>
    </location>
</feature>
<evidence type="ECO:0000256" key="1">
    <source>
        <dbReference type="SAM" id="MobiDB-lite"/>
    </source>
</evidence>
<dbReference type="STRING" id="1227498.C492_10660"/>
<dbReference type="Proteomes" id="UP000011531">
    <property type="component" value="Unassembled WGS sequence"/>
</dbReference>
<keyword evidence="3" id="KW-1185">Reference proteome</keyword>
<evidence type="ECO:0000313" key="3">
    <source>
        <dbReference type="Proteomes" id="UP000011531"/>
    </source>
</evidence>
<feature type="compositionally biased region" description="Polar residues" evidence="1">
    <location>
        <begin position="45"/>
        <end position="57"/>
    </location>
</feature>
<evidence type="ECO:0000313" key="2">
    <source>
        <dbReference type="EMBL" id="ELY60025.1"/>
    </source>
</evidence>
<gene>
    <name evidence="2" type="ORF">C492_10660</name>
</gene>
<accession>L9XE79</accession>
<proteinExistence type="predicted"/>
<dbReference type="EMBL" id="AOIA01000094">
    <property type="protein sequence ID" value="ELY60025.1"/>
    <property type="molecule type" value="Genomic_DNA"/>
</dbReference>
<name>L9XE79_9EURY</name>
<comment type="caution">
    <text evidence="2">The sequence shown here is derived from an EMBL/GenBank/DDBJ whole genome shotgun (WGS) entry which is preliminary data.</text>
</comment>
<organism evidence="2 3">
    <name type="scientific">Natronococcus jeotgali DSM 18795</name>
    <dbReference type="NCBI Taxonomy" id="1227498"/>
    <lineage>
        <taxon>Archaea</taxon>
        <taxon>Methanobacteriati</taxon>
        <taxon>Methanobacteriota</taxon>
        <taxon>Stenosarchaea group</taxon>
        <taxon>Halobacteria</taxon>
        <taxon>Halobacteriales</taxon>
        <taxon>Natrialbaceae</taxon>
        <taxon>Natronococcus</taxon>
    </lineage>
</organism>
<dbReference type="AlphaFoldDB" id="L9XE79"/>
<reference evidence="2 3" key="1">
    <citation type="journal article" date="2014" name="PLoS Genet.">
        <title>Phylogenetically driven sequencing of extremely halophilic archaea reveals strategies for static and dynamic osmo-response.</title>
        <authorList>
            <person name="Becker E.A."/>
            <person name="Seitzer P.M."/>
            <person name="Tritt A."/>
            <person name="Larsen D."/>
            <person name="Krusor M."/>
            <person name="Yao A.I."/>
            <person name="Wu D."/>
            <person name="Madern D."/>
            <person name="Eisen J.A."/>
            <person name="Darling A.E."/>
            <person name="Facciotti M.T."/>
        </authorList>
    </citation>
    <scope>NUCLEOTIDE SEQUENCE [LARGE SCALE GENOMIC DNA]</scope>
    <source>
        <strain evidence="2 3">DSM 18795</strain>
    </source>
</reference>
<sequence length="103" mass="11237">MEHLDEISVAELYDALDNIKGKKPIQRLLAAIAYKSGVTQIELPSGTTPVDEQSTVGSSDSTLTSRLSRPLLMLIVLGKRESSQKKSNKDSKRLSTNLPKKLG</sequence>
<protein>
    <submittedName>
        <fullName evidence="2">Transposase</fullName>
    </submittedName>
</protein>